<sequence>MYCLFRLIFIIFVAESINIMHIFQDKNPFTTNDSKPKEKFMLIPSIGYELDKKQGNATLTFDGWYYRSLDSSIIKNIIKNTLQAALGFMDKGETANEERLEPFFVADVSDRKFQLRLSESISQIVSTDENGRFHQTIIVNSLTRLPVQGQVLKYIAIDDSHSQNGYEGTVYVMKTTDHIGCSIISDIDDTIKISEVPFKTKLMVNTFKKPFEAVPGMSGVYRSWESLHQCLIHYVSAMPSQLYYVTQNFLNQQNFPGGSFHMRHLKLVSSEKINLLKHIIDFVQHDASQKHKISVIENILTHAPIKQQFTMVGDSGEVDPEIYGTIARRFPHRINMIFIRVVDGGKNGDNRFENAFQNVSRDKWKLFSSAAELPKQLYNDVNTRIPIDMTIDFTSAKPNNTKMLSTSFVFAILPVLVTLFFISQYI</sequence>
<gene>
    <name evidence="4" type="ORF">FME351_LOCUS24271</name>
</gene>
<dbReference type="PANTHER" id="PTHR28208">
    <property type="entry name" value="PHOSPHATIDATE PHOSPHATASE APP1"/>
    <property type="match status" value="1"/>
</dbReference>
<dbReference type="EMBL" id="CAJNYU010003189">
    <property type="protein sequence ID" value="CAF3646795.1"/>
    <property type="molecule type" value="Genomic_DNA"/>
</dbReference>
<keyword evidence="2" id="KW-0732">Signal</keyword>
<dbReference type="InterPro" id="IPR019236">
    <property type="entry name" value="APP1_cat"/>
</dbReference>
<evidence type="ECO:0000313" key="5">
    <source>
        <dbReference type="Proteomes" id="UP000663869"/>
    </source>
</evidence>
<evidence type="ECO:0000256" key="1">
    <source>
        <dbReference type="SAM" id="Phobius"/>
    </source>
</evidence>
<evidence type="ECO:0000313" key="4">
    <source>
        <dbReference type="EMBL" id="CAF3646795.1"/>
    </source>
</evidence>
<evidence type="ECO:0000259" key="3">
    <source>
        <dbReference type="Pfam" id="PF09949"/>
    </source>
</evidence>
<evidence type="ECO:0000256" key="2">
    <source>
        <dbReference type="SAM" id="SignalP"/>
    </source>
</evidence>
<feature type="chain" id="PRO_5032743767" description="Phosphatidate phosphatase APP1 catalytic domain-containing protein" evidence="2">
    <location>
        <begin position="17"/>
        <end position="426"/>
    </location>
</feature>
<feature type="domain" description="Phosphatidate phosphatase APP1 catalytic" evidence="3">
    <location>
        <begin position="182"/>
        <end position="340"/>
    </location>
</feature>
<organism evidence="4 5">
    <name type="scientific">Rotaria socialis</name>
    <dbReference type="NCBI Taxonomy" id="392032"/>
    <lineage>
        <taxon>Eukaryota</taxon>
        <taxon>Metazoa</taxon>
        <taxon>Spiralia</taxon>
        <taxon>Gnathifera</taxon>
        <taxon>Rotifera</taxon>
        <taxon>Eurotatoria</taxon>
        <taxon>Bdelloidea</taxon>
        <taxon>Philodinida</taxon>
        <taxon>Philodinidae</taxon>
        <taxon>Rotaria</taxon>
    </lineage>
</organism>
<keyword evidence="1" id="KW-0812">Transmembrane</keyword>
<keyword evidence="1" id="KW-1133">Transmembrane helix</keyword>
<dbReference type="InterPro" id="IPR052935">
    <property type="entry name" value="Mg2+_PAP"/>
</dbReference>
<feature type="signal peptide" evidence="2">
    <location>
        <begin position="1"/>
        <end position="16"/>
    </location>
</feature>
<dbReference type="Pfam" id="PF09949">
    <property type="entry name" value="APP1_cat"/>
    <property type="match status" value="1"/>
</dbReference>
<proteinExistence type="predicted"/>
<accession>A0A818R986</accession>
<name>A0A818R986_9BILA</name>
<dbReference type="AlphaFoldDB" id="A0A818R986"/>
<reference evidence="4" key="1">
    <citation type="submission" date="2021-02" db="EMBL/GenBank/DDBJ databases">
        <authorList>
            <person name="Nowell W R."/>
        </authorList>
    </citation>
    <scope>NUCLEOTIDE SEQUENCE</scope>
</reference>
<protein>
    <recommendedName>
        <fullName evidence="3">Phosphatidate phosphatase APP1 catalytic domain-containing protein</fullName>
    </recommendedName>
</protein>
<feature type="transmembrane region" description="Helical" evidence="1">
    <location>
        <begin position="403"/>
        <end position="422"/>
    </location>
</feature>
<dbReference type="PANTHER" id="PTHR28208:SF1">
    <property type="entry name" value="FILAMENT ORGANIZATION PROTEIN APP1-LIKE, PUTATIVE (AFU_ORTHOLOGUE AFUA_1G06650)-RELATED"/>
    <property type="match status" value="1"/>
</dbReference>
<keyword evidence="1" id="KW-0472">Membrane</keyword>
<dbReference type="GO" id="GO:0008195">
    <property type="term" value="F:phosphatidate phosphatase activity"/>
    <property type="evidence" value="ECO:0007669"/>
    <property type="project" value="InterPro"/>
</dbReference>
<dbReference type="Proteomes" id="UP000663869">
    <property type="component" value="Unassembled WGS sequence"/>
</dbReference>
<comment type="caution">
    <text evidence="4">The sequence shown here is derived from an EMBL/GenBank/DDBJ whole genome shotgun (WGS) entry which is preliminary data.</text>
</comment>